<dbReference type="AlphaFoldDB" id="A0A699YTY4"/>
<organism evidence="3 4">
    <name type="scientific">Haematococcus lacustris</name>
    <name type="common">Green alga</name>
    <name type="synonym">Haematococcus pluvialis</name>
    <dbReference type="NCBI Taxonomy" id="44745"/>
    <lineage>
        <taxon>Eukaryota</taxon>
        <taxon>Viridiplantae</taxon>
        <taxon>Chlorophyta</taxon>
        <taxon>core chlorophytes</taxon>
        <taxon>Chlorophyceae</taxon>
        <taxon>CS clade</taxon>
        <taxon>Chlamydomonadales</taxon>
        <taxon>Haematococcaceae</taxon>
        <taxon>Haematococcus</taxon>
    </lineage>
</organism>
<dbReference type="PANTHER" id="PTHR45703">
    <property type="entry name" value="DYNEIN HEAVY CHAIN"/>
    <property type="match status" value="1"/>
</dbReference>
<evidence type="ECO:0000259" key="2">
    <source>
        <dbReference type="Pfam" id="PF12774"/>
    </source>
</evidence>
<dbReference type="GO" id="GO:0045505">
    <property type="term" value="F:dynein intermediate chain binding"/>
    <property type="evidence" value="ECO:0007669"/>
    <property type="project" value="InterPro"/>
</dbReference>
<dbReference type="SUPFAM" id="SSF52540">
    <property type="entry name" value="P-loop containing nucleoside triphosphate hydrolases"/>
    <property type="match status" value="1"/>
</dbReference>
<dbReference type="Proteomes" id="UP000485058">
    <property type="component" value="Unassembled WGS sequence"/>
</dbReference>
<dbReference type="Gene3D" id="3.40.50.300">
    <property type="entry name" value="P-loop containing nucleotide triphosphate hydrolases"/>
    <property type="match status" value="1"/>
</dbReference>
<sequence length="416" mass="46908">VSVESERIPFLEQVNPASTGAVERWLLEVESCIRRTLHKLAGEALEAYARQDRAKWILEWPGQLVLNCSQVYWTREVSEAINTGGSKGLRAYADRCTAELNKIVSLVIDVHARDVTVDMATRGVEDIRDFNWESQLRYYWEFHEAPPSGGHPQETLVVRMINAEALYGYEYLGNSGRLVITPLTVSSKTETTKDLSKALAIQCVVFNCSDGLDYKAMARFFKGLACSGAWACFDEFNRIELEVLSVVAQQVLTIIRAKAAKAKTFMFEGVEIRLVPTCNTFITMNPGYAGRSELPDNLKALFRDVAMMVPDYAMIAEIMLYSYGYLEARSMARKLVQTYRLCSEQLSSQDHYDYGMRAVMSVLRAAGNLKRTFPEAPEDVLMLRAINDVNLPKFLDQDVPLFNGILSDLFPGKRSH</sequence>
<dbReference type="InterPro" id="IPR035699">
    <property type="entry name" value="AAA_6"/>
</dbReference>
<dbReference type="GO" id="GO:0030286">
    <property type="term" value="C:dynein complex"/>
    <property type="evidence" value="ECO:0007669"/>
    <property type="project" value="InterPro"/>
</dbReference>
<proteinExistence type="inferred from homology"/>
<feature type="non-terminal residue" evidence="3">
    <location>
        <position position="1"/>
    </location>
</feature>
<protein>
    <recommendedName>
        <fullName evidence="2">Dynein heavy chain hydrolytic ATP-binding dynein motor region domain-containing protein</fullName>
    </recommendedName>
</protein>
<comment type="caution">
    <text evidence="3">The sequence shown here is derived from an EMBL/GenBank/DDBJ whole genome shotgun (WGS) entry which is preliminary data.</text>
</comment>
<dbReference type="EMBL" id="BLLF01000314">
    <property type="protein sequence ID" value="GFH10426.1"/>
    <property type="molecule type" value="Genomic_DNA"/>
</dbReference>
<name>A0A699YTY4_HAELA</name>
<dbReference type="FunFam" id="1.10.8.710:FF:000004">
    <property type="entry name" value="Dynein axonemal heavy chain 6"/>
    <property type="match status" value="1"/>
</dbReference>
<keyword evidence="4" id="KW-1185">Reference proteome</keyword>
<comment type="similarity">
    <text evidence="1">Belongs to the dynein heavy chain family.</text>
</comment>
<evidence type="ECO:0000313" key="4">
    <source>
        <dbReference type="Proteomes" id="UP000485058"/>
    </source>
</evidence>
<evidence type="ECO:0000313" key="3">
    <source>
        <dbReference type="EMBL" id="GFH10426.1"/>
    </source>
</evidence>
<dbReference type="Gene3D" id="1.20.58.1120">
    <property type="match status" value="2"/>
</dbReference>
<feature type="domain" description="Dynein heavy chain hydrolytic ATP-binding dynein motor region" evidence="2">
    <location>
        <begin position="188"/>
        <end position="413"/>
    </location>
</feature>
<dbReference type="InterPro" id="IPR026983">
    <property type="entry name" value="DHC"/>
</dbReference>
<dbReference type="GO" id="GO:0007018">
    <property type="term" value="P:microtubule-based movement"/>
    <property type="evidence" value="ECO:0007669"/>
    <property type="project" value="InterPro"/>
</dbReference>
<dbReference type="GO" id="GO:0051959">
    <property type="term" value="F:dynein light intermediate chain binding"/>
    <property type="evidence" value="ECO:0007669"/>
    <property type="project" value="InterPro"/>
</dbReference>
<dbReference type="InterPro" id="IPR043157">
    <property type="entry name" value="Dynein_AAA1S"/>
</dbReference>
<dbReference type="PANTHER" id="PTHR45703:SF1">
    <property type="entry name" value="DYNEINS HEAVY CHAIN"/>
    <property type="match status" value="1"/>
</dbReference>
<dbReference type="Pfam" id="PF12774">
    <property type="entry name" value="AAA_6"/>
    <property type="match status" value="1"/>
</dbReference>
<dbReference type="Gene3D" id="1.10.8.710">
    <property type="match status" value="1"/>
</dbReference>
<accession>A0A699YTY4</accession>
<gene>
    <name evidence="3" type="ORF">HaLaN_05736</name>
</gene>
<evidence type="ECO:0000256" key="1">
    <source>
        <dbReference type="ARBA" id="ARBA00008887"/>
    </source>
</evidence>
<reference evidence="3 4" key="1">
    <citation type="submission" date="2020-02" db="EMBL/GenBank/DDBJ databases">
        <title>Draft genome sequence of Haematococcus lacustris strain NIES-144.</title>
        <authorList>
            <person name="Morimoto D."/>
            <person name="Nakagawa S."/>
            <person name="Yoshida T."/>
            <person name="Sawayama S."/>
        </authorList>
    </citation>
    <scope>NUCLEOTIDE SEQUENCE [LARGE SCALE GENOMIC DNA]</scope>
    <source>
        <strain evidence="3 4">NIES-144</strain>
    </source>
</reference>
<dbReference type="GO" id="GO:0005524">
    <property type="term" value="F:ATP binding"/>
    <property type="evidence" value="ECO:0007669"/>
    <property type="project" value="InterPro"/>
</dbReference>
<dbReference type="InterPro" id="IPR027417">
    <property type="entry name" value="P-loop_NTPase"/>
</dbReference>
<dbReference type="FunFam" id="3.40.50.300:FF:000063">
    <property type="entry name" value="dynein heavy chain 6, axonemal"/>
    <property type="match status" value="1"/>
</dbReference>